<organism evidence="1 2">
    <name type="scientific">Brassica napus</name>
    <name type="common">Rape</name>
    <dbReference type="NCBI Taxonomy" id="3708"/>
    <lineage>
        <taxon>Eukaryota</taxon>
        <taxon>Viridiplantae</taxon>
        <taxon>Streptophyta</taxon>
        <taxon>Embryophyta</taxon>
        <taxon>Tracheophyta</taxon>
        <taxon>Spermatophyta</taxon>
        <taxon>Magnoliopsida</taxon>
        <taxon>eudicotyledons</taxon>
        <taxon>Gunneridae</taxon>
        <taxon>Pentapetalae</taxon>
        <taxon>rosids</taxon>
        <taxon>malvids</taxon>
        <taxon>Brassicales</taxon>
        <taxon>Brassicaceae</taxon>
        <taxon>Brassiceae</taxon>
        <taxon>Brassica</taxon>
    </lineage>
</organism>
<protein>
    <submittedName>
        <fullName evidence="1">Uncharacterized protein</fullName>
    </submittedName>
</protein>
<evidence type="ECO:0000313" key="1">
    <source>
        <dbReference type="EMBL" id="KAH0862218.1"/>
    </source>
</evidence>
<keyword evidence="2" id="KW-1185">Reference proteome</keyword>
<dbReference type="Proteomes" id="UP000824890">
    <property type="component" value="Unassembled WGS sequence"/>
</dbReference>
<name>A0ABQ7Y206_BRANA</name>
<proteinExistence type="predicted"/>
<gene>
    <name evidence="1" type="ORF">HID58_079429</name>
</gene>
<evidence type="ECO:0000313" key="2">
    <source>
        <dbReference type="Proteomes" id="UP000824890"/>
    </source>
</evidence>
<reference evidence="1 2" key="1">
    <citation type="submission" date="2021-05" db="EMBL/GenBank/DDBJ databases">
        <title>Genome Assembly of Synthetic Allotetraploid Brassica napus Reveals Homoeologous Exchanges between Subgenomes.</title>
        <authorList>
            <person name="Davis J.T."/>
        </authorList>
    </citation>
    <scope>NUCLEOTIDE SEQUENCE [LARGE SCALE GENOMIC DNA]</scope>
    <source>
        <strain evidence="2">cv. Da-Ae</strain>
        <tissue evidence="1">Seedling</tissue>
    </source>
</reference>
<accession>A0ABQ7Y206</accession>
<dbReference type="EMBL" id="JAGKQM010000018">
    <property type="protein sequence ID" value="KAH0862218.1"/>
    <property type="molecule type" value="Genomic_DNA"/>
</dbReference>
<sequence>MSWSTMIQGLQLFVSVLLMFRPVNFTRTYLGYVWSLRSLLLPELVPRLLESGASCSTSTTKYGGVKKIESVMVSELNAYALNASSSVTYCNGGNNHPSGDATRGAICVSASAQMKLTETNIAIGSGEVPVKPQRLY</sequence>
<comment type="caution">
    <text evidence="1">The sequence shown here is derived from an EMBL/GenBank/DDBJ whole genome shotgun (WGS) entry which is preliminary data.</text>
</comment>